<dbReference type="PANTHER" id="PTHR14957:SF1">
    <property type="entry name" value="UBIQUITIN-LIKE-CONJUGATING ENZYME ATG10"/>
    <property type="match status" value="1"/>
</dbReference>
<dbReference type="AlphaFoldDB" id="A0A3M6TF81"/>
<evidence type="ECO:0000256" key="1">
    <source>
        <dbReference type="ARBA" id="ARBA00005696"/>
    </source>
</evidence>
<dbReference type="PANTHER" id="PTHR14957">
    <property type="entry name" value="UBIQUITIN-LIKE-CONJUGATING ENZYME ATG10"/>
    <property type="match status" value="1"/>
</dbReference>
<accession>A0A3M6TF81</accession>
<evidence type="ECO:0000313" key="8">
    <source>
        <dbReference type="Proteomes" id="UP000275408"/>
    </source>
</evidence>
<keyword evidence="4" id="KW-0833">Ubl conjugation pathway</keyword>
<dbReference type="Proteomes" id="UP000275408">
    <property type="component" value="Unassembled WGS sequence"/>
</dbReference>
<organism evidence="7 8">
    <name type="scientific">Pocillopora damicornis</name>
    <name type="common">Cauliflower coral</name>
    <name type="synonym">Millepora damicornis</name>
    <dbReference type="NCBI Taxonomy" id="46731"/>
    <lineage>
        <taxon>Eukaryota</taxon>
        <taxon>Metazoa</taxon>
        <taxon>Cnidaria</taxon>
        <taxon>Anthozoa</taxon>
        <taxon>Hexacorallia</taxon>
        <taxon>Scleractinia</taxon>
        <taxon>Astrocoeniina</taxon>
        <taxon>Pocilloporidae</taxon>
        <taxon>Pocillopora</taxon>
    </lineage>
</organism>
<dbReference type="GO" id="GO:0032446">
    <property type="term" value="P:protein modification by small protein conjugation"/>
    <property type="evidence" value="ECO:0007669"/>
    <property type="project" value="TreeGrafter"/>
</dbReference>
<gene>
    <name evidence="7" type="ORF">pdam_00002334</name>
</gene>
<dbReference type="EMBL" id="RCHS01003687">
    <property type="protein sequence ID" value="RMX40062.1"/>
    <property type="molecule type" value="Genomic_DNA"/>
</dbReference>
<evidence type="ECO:0000256" key="2">
    <source>
        <dbReference type="ARBA" id="ARBA00021099"/>
    </source>
</evidence>
<reference evidence="7 8" key="1">
    <citation type="journal article" date="2018" name="Sci. Rep.">
        <title>Comparative analysis of the Pocillopora damicornis genome highlights role of immune system in coral evolution.</title>
        <authorList>
            <person name="Cunning R."/>
            <person name="Bay R.A."/>
            <person name="Gillette P."/>
            <person name="Baker A.C."/>
            <person name="Traylor-Knowles N."/>
        </authorList>
    </citation>
    <scope>NUCLEOTIDE SEQUENCE [LARGE SCALE GENOMIC DNA]</scope>
    <source>
        <strain evidence="7">RSMAS</strain>
        <tissue evidence="7">Whole animal</tissue>
    </source>
</reference>
<protein>
    <recommendedName>
        <fullName evidence="2">Ubiquitin-like-conjugating enzyme ATG10</fullName>
    </recommendedName>
    <alternativeName>
        <fullName evidence="6">Autophagy-related protein 10</fullName>
    </alternativeName>
</protein>
<proteinExistence type="inferred from homology"/>
<dbReference type="Pfam" id="PF03987">
    <property type="entry name" value="Autophagy_act_C"/>
    <property type="match status" value="1"/>
</dbReference>
<dbReference type="Gene3D" id="3.30.1460.50">
    <property type="match status" value="2"/>
</dbReference>
<comment type="caution">
    <text evidence="7">The sequence shown here is derived from an EMBL/GenBank/DDBJ whole genome shotgun (WGS) entry which is preliminary data.</text>
</comment>
<evidence type="ECO:0000313" key="7">
    <source>
        <dbReference type="EMBL" id="RMX40062.1"/>
    </source>
</evidence>
<dbReference type="GO" id="GO:0000422">
    <property type="term" value="P:autophagy of mitochondrion"/>
    <property type="evidence" value="ECO:0007669"/>
    <property type="project" value="TreeGrafter"/>
</dbReference>
<sequence>MWKTGTLSYEEFENVLFDFLERARKVGDSWNLEYAKGKRKVKYLTKTQVQLGFDKASEADTEETCAEDKNWGVEEIDNDCVTSGQLESDMNKTFLKYEYHVIYSTSYGVPVLYFTASRQGQTKGKPLKMFESKGEHPHLGVPFYQLHPCHTADMMKKIAGVAEDQEDNVSANYLVTWLSTVGPVVGLKIPTEYST</sequence>
<dbReference type="InterPro" id="IPR007135">
    <property type="entry name" value="Atg3/Atg10"/>
</dbReference>
<dbReference type="STRING" id="46731.A0A3M6TF81"/>
<dbReference type="GO" id="GO:0061651">
    <property type="term" value="F:Atg12 conjugating enzyme activity"/>
    <property type="evidence" value="ECO:0007669"/>
    <property type="project" value="TreeGrafter"/>
</dbReference>
<evidence type="ECO:0000256" key="3">
    <source>
        <dbReference type="ARBA" id="ARBA00022679"/>
    </source>
</evidence>
<evidence type="ECO:0000256" key="6">
    <source>
        <dbReference type="ARBA" id="ARBA00029833"/>
    </source>
</evidence>
<dbReference type="OrthoDB" id="4089664at2759"/>
<evidence type="ECO:0000256" key="4">
    <source>
        <dbReference type="ARBA" id="ARBA00022786"/>
    </source>
</evidence>
<keyword evidence="8" id="KW-1185">Reference proteome</keyword>
<evidence type="ECO:0000256" key="5">
    <source>
        <dbReference type="ARBA" id="ARBA00023006"/>
    </source>
</evidence>
<name>A0A3M6TF81_POCDA</name>
<dbReference type="GO" id="GO:0000045">
    <property type="term" value="P:autophagosome assembly"/>
    <property type="evidence" value="ECO:0007669"/>
    <property type="project" value="TreeGrafter"/>
</dbReference>
<dbReference type="GO" id="GO:0005829">
    <property type="term" value="C:cytosol"/>
    <property type="evidence" value="ECO:0007669"/>
    <property type="project" value="TreeGrafter"/>
</dbReference>
<keyword evidence="3" id="KW-0808">Transferase</keyword>
<comment type="similarity">
    <text evidence="1">Belongs to the ATG10 family.</text>
</comment>
<keyword evidence="5" id="KW-0072">Autophagy</keyword>